<dbReference type="PROSITE" id="PS00374">
    <property type="entry name" value="MGMT"/>
    <property type="match status" value="1"/>
</dbReference>
<dbReference type="InterPro" id="IPR001497">
    <property type="entry name" value="MethylDNA_cys_MeTrfase_AS"/>
</dbReference>
<dbReference type="PANTHER" id="PTHR10815">
    <property type="entry name" value="METHYLATED-DNA--PROTEIN-CYSTEINE METHYLTRANSFERASE"/>
    <property type="match status" value="1"/>
</dbReference>
<dbReference type="InterPro" id="IPR036388">
    <property type="entry name" value="WH-like_DNA-bd_sf"/>
</dbReference>
<evidence type="ECO:0000256" key="5">
    <source>
        <dbReference type="ARBA" id="ARBA00022679"/>
    </source>
</evidence>
<dbReference type="HAMAP" id="MF_00772">
    <property type="entry name" value="OGT"/>
    <property type="match status" value="1"/>
</dbReference>
<keyword evidence="3 9" id="KW-0963">Cytoplasm</keyword>
<evidence type="ECO:0000256" key="3">
    <source>
        <dbReference type="ARBA" id="ARBA00022490"/>
    </source>
</evidence>
<dbReference type="EC" id="2.1.1.63" evidence="9"/>
<dbReference type="NCBIfam" id="TIGR00589">
    <property type="entry name" value="ogt"/>
    <property type="match status" value="1"/>
</dbReference>
<evidence type="ECO:0000313" key="12">
    <source>
        <dbReference type="Proteomes" id="UP000243297"/>
    </source>
</evidence>
<reference evidence="12" key="1">
    <citation type="submission" date="2017-02" db="EMBL/GenBank/DDBJ databases">
        <authorList>
            <person name="Varghese N."/>
            <person name="Submissions S."/>
        </authorList>
    </citation>
    <scope>NUCLEOTIDE SEQUENCE [LARGE SCALE GENOMIC DNA]</scope>
    <source>
        <strain evidence="12">ATCC 25662</strain>
    </source>
</reference>
<dbReference type="CDD" id="cd06445">
    <property type="entry name" value="ATase"/>
    <property type="match status" value="1"/>
</dbReference>
<evidence type="ECO:0000256" key="8">
    <source>
        <dbReference type="ARBA" id="ARBA00049348"/>
    </source>
</evidence>
<comment type="similarity">
    <text evidence="2 9">Belongs to the MGMT family.</text>
</comment>
<evidence type="ECO:0000256" key="2">
    <source>
        <dbReference type="ARBA" id="ARBA00008711"/>
    </source>
</evidence>
<keyword evidence="7 9" id="KW-0234">DNA repair</keyword>
<evidence type="ECO:0000313" key="11">
    <source>
        <dbReference type="EMBL" id="SKA00619.1"/>
    </source>
</evidence>
<dbReference type="Pfam" id="PF01035">
    <property type="entry name" value="DNA_binding_1"/>
    <property type="match status" value="1"/>
</dbReference>
<dbReference type="PANTHER" id="PTHR10815:SF13">
    <property type="entry name" value="METHYLATED-DNA--PROTEIN-CYSTEINE METHYLTRANSFERASE"/>
    <property type="match status" value="1"/>
</dbReference>
<dbReference type="InterPro" id="IPR014048">
    <property type="entry name" value="MethylDNA_cys_MeTrfase_DNA-bd"/>
</dbReference>
<gene>
    <name evidence="11" type="ORF">SAMN02745191_2371</name>
</gene>
<keyword evidence="6 9" id="KW-0227">DNA damage</keyword>
<evidence type="ECO:0000256" key="1">
    <source>
        <dbReference type="ARBA" id="ARBA00001286"/>
    </source>
</evidence>
<keyword evidence="4 9" id="KW-0489">Methyltransferase</keyword>
<dbReference type="Gene3D" id="1.10.10.10">
    <property type="entry name" value="Winged helix-like DNA-binding domain superfamily/Winged helix DNA-binding domain"/>
    <property type="match status" value="1"/>
</dbReference>
<comment type="catalytic activity">
    <reaction evidence="1 9">
        <text>a 4-O-methyl-thymidine in DNA + L-cysteinyl-[protein] = a thymidine in DNA + S-methyl-L-cysteinyl-[protein]</text>
        <dbReference type="Rhea" id="RHEA:53428"/>
        <dbReference type="Rhea" id="RHEA-COMP:10131"/>
        <dbReference type="Rhea" id="RHEA-COMP:10132"/>
        <dbReference type="Rhea" id="RHEA-COMP:13555"/>
        <dbReference type="Rhea" id="RHEA-COMP:13556"/>
        <dbReference type="ChEBI" id="CHEBI:29950"/>
        <dbReference type="ChEBI" id="CHEBI:82612"/>
        <dbReference type="ChEBI" id="CHEBI:137386"/>
        <dbReference type="ChEBI" id="CHEBI:137387"/>
        <dbReference type="EC" id="2.1.1.63"/>
    </reaction>
</comment>
<evidence type="ECO:0000256" key="9">
    <source>
        <dbReference type="HAMAP-Rule" id="MF_00772"/>
    </source>
</evidence>
<dbReference type="GO" id="GO:0006307">
    <property type="term" value="P:DNA alkylation repair"/>
    <property type="evidence" value="ECO:0007669"/>
    <property type="project" value="UniProtKB-UniRule"/>
</dbReference>
<sequence>MKQRTIKTTVSRLNLVEENGALIELNFVDATVSYHDNTPLLLQAEKEILEYMNGSRKEFTIPLQVEGTSFQKDVWNAMLQIPYGEVRSYGEIAKMIQRPKSCRAVGNACNKNPIAILIPCHRVIASNHKLGGFGCGADNKIRLHEIENIKL</sequence>
<dbReference type="InterPro" id="IPR023546">
    <property type="entry name" value="MGMT"/>
</dbReference>
<dbReference type="Proteomes" id="UP000243297">
    <property type="component" value="Unassembled WGS sequence"/>
</dbReference>
<evidence type="ECO:0000256" key="7">
    <source>
        <dbReference type="ARBA" id="ARBA00023204"/>
    </source>
</evidence>
<dbReference type="Gene3D" id="3.30.160.70">
    <property type="entry name" value="Methylated DNA-protein cysteine methyltransferase domain"/>
    <property type="match status" value="1"/>
</dbReference>
<accession>A0A1T4QA50</accession>
<evidence type="ECO:0000259" key="10">
    <source>
        <dbReference type="Pfam" id="PF01035"/>
    </source>
</evidence>
<evidence type="ECO:0000256" key="6">
    <source>
        <dbReference type="ARBA" id="ARBA00022763"/>
    </source>
</evidence>
<comment type="catalytic activity">
    <reaction evidence="8 9">
        <text>a 6-O-methyl-2'-deoxyguanosine in DNA + L-cysteinyl-[protein] = S-methyl-L-cysteinyl-[protein] + a 2'-deoxyguanosine in DNA</text>
        <dbReference type="Rhea" id="RHEA:24000"/>
        <dbReference type="Rhea" id="RHEA-COMP:10131"/>
        <dbReference type="Rhea" id="RHEA-COMP:10132"/>
        <dbReference type="Rhea" id="RHEA-COMP:11367"/>
        <dbReference type="Rhea" id="RHEA-COMP:11368"/>
        <dbReference type="ChEBI" id="CHEBI:29950"/>
        <dbReference type="ChEBI" id="CHEBI:82612"/>
        <dbReference type="ChEBI" id="CHEBI:85445"/>
        <dbReference type="ChEBI" id="CHEBI:85448"/>
        <dbReference type="EC" id="2.1.1.63"/>
    </reaction>
</comment>
<organism evidence="11 12">
    <name type="scientific">Anaerorhabdus furcosa</name>
    <dbReference type="NCBI Taxonomy" id="118967"/>
    <lineage>
        <taxon>Bacteria</taxon>
        <taxon>Bacillati</taxon>
        <taxon>Bacillota</taxon>
        <taxon>Erysipelotrichia</taxon>
        <taxon>Erysipelotrichales</taxon>
        <taxon>Erysipelotrichaceae</taxon>
        <taxon>Anaerorhabdus</taxon>
    </lineage>
</organism>
<dbReference type="GO" id="GO:0003908">
    <property type="term" value="F:methylated-DNA-[protein]-cysteine S-methyltransferase activity"/>
    <property type="evidence" value="ECO:0007669"/>
    <property type="project" value="UniProtKB-UniRule"/>
</dbReference>
<dbReference type="GO" id="GO:0005737">
    <property type="term" value="C:cytoplasm"/>
    <property type="evidence" value="ECO:0007669"/>
    <property type="project" value="UniProtKB-SubCell"/>
</dbReference>
<dbReference type="GO" id="GO:0032259">
    <property type="term" value="P:methylation"/>
    <property type="evidence" value="ECO:0007669"/>
    <property type="project" value="UniProtKB-KW"/>
</dbReference>
<comment type="miscellaneous">
    <text evidence="9">This enzyme catalyzes only one turnover and therefore is not strictly catalytic. According to one definition, an enzyme is a biocatalyst that acts repeatedly and over many reaction cycles.</text>
</comment>
<dbReference type="InterPro" id="IPR036631">
    <property type="entry name" value="MGMT_N_sf"/>
</dbReference>
<keyword evidence="5 9" id="KW-0808">Transferase</keyword>
<keyword evidence="12" id="KW-1185">Reference proteome</keyword>
<dbReference type="AlphaFoldDB" id="A0A1T4QA50"/>
<dbReference type="SUPFAM" id="SSF53155">
    <property type="entry name" value="Methylated DNA-protein cysteine methyltransferase domain"/>
    <property type="match status" value="1"/>
</dbReference>
<comment type="subcellular location">
    <subcellularLocation>
        <location evidence="9">Cytoplasm</location>
    </subcellularLocation>
</comment>
<protein>
    <recommendedName>
        <fullName evidence="9">Methylated-DNA--protein-cysteine methyltransferase</fullName>
        <ecNumber evidence="9">2.1.1.63</ecNumber>
    </recommendedName>
    <alternativeName>
        <fullName evidence="9">6-O-methylguanine-DNA methyltransferase</fullName>
        <shortName evidence="9">MGMT</shortName>
    </alternativeName>
    <alternativeName>
        <fullName evidence="9">O-6-methylguanine-DNA-alkyltransferase</fullName>
    </alternativeName>
</protein>
<evidence type="ECO:0000256" key="4">
    <source>
        <dbReference type="ARBA" id="ARBA00022603"/>
    </source>
</evidence>
<feature type="active site" description="Nucleophile; methyl group acceptor" evidence="9">
    <location>
        <position position="120"/>
    </location>
</feature>
<feature type="domain" description="Methylated-DNA-[protein]-cysteine S-methyltransferase DNA binding" evidence="10">
    <location>
        <begin position="69"/>
        <end position="148"/>
    </location>
</feature>
<dbReference type="STRING" id="118967.SAMN02745191_2371"/>
<comment type="function">
    <text evidence="9">Involved in the cellular defense against the biological effects of O6-methylguanine (O6-MeG) and O4-methylthymine (O4-MeT) in DNA. Repairs the methylated nucleobase in DNA by stoichiometrically transferring the methyl group to a cysteine residue in the enzyme. This is a suicide reaction: the enzyme is irreversibly inactivated.</text>
</comment>
<dbReference type="SUPFAM" id="SSF46767">
    <property type="entry name" value="Methylated DNA-protein cysteine methyltransferase, C-terminal domain"/>
    <property type="match status" value="1"/>
</dbReference>
<proteinExistence type="inferred from homology"/>
<dbReference type="RefSeq" id="WP_078712756.1">
    <property type="nucleotide sequence ID" value="NZ_FUWY01000009.1"/>
</dbReference>
<name>A0A1T4QA50_9FIRM</name>
<dbReference type="FunFam" id="1.10.10.10:FF:000214">
    <property type="entry name" value="Methylated-DNA--protein-cysteine methyltransferase"/>
    <property type="match status" value="1"/>
</dbReference>
<dbReference type="OrthoDB" id="9802228at2"/>
<dbReference type="InterPro" id="IPR036217">
    <property type="entry name" value="MethylDNA_cys_MeTrfase_DNAb"/>
</dbReference>
<dbReference type="EMBL" id="FUWY01000009">
    <property type="protein sequence ID" value="SKA00619.1"/>
    <property type="molecule type" value="Genomic_DNA"/>
</dbReference>